<gene>
    <name evidence="3" type="ORF">CRE_02876</name>
</gene>
<feature type="region of interest" description="Disordered" evidence="1">
    <location>
        <begin position="59"/>
        <end position="94"/>
    </location>
</feature>
<accession>E3LWE3</accession>
<dbReference type="AlphaFoldDB" id="E3LWE3"/>
<sequence>MLHPLLLLFYFFLHLHLAYCNYQASHHQDHSAPGYHGSYHVAQELQNIHDDMANGYQHHQDLWYPTGPPPPGADPGYQDPHQHGYPSEPSLPLSPSAGSCLSRIRLAASFDPTISSKINRFIDSMRIDRLRAYVCERVRKICTAYFCDEHQQKEVGDLFHQYDRSIEIIDQVRHQLTSTEKDQLNMMENLNDTLAEQAFFVYKFHQLNPVDLAVLTSAKASLTTALSATAPDAALSKSMGSFTTQDLERLATLPVNHLPEEVRTHLARCQITSPEVVHDTVAFLLSVIGSKQNNYRR</sequence>
<name>E3LWE3_CAERE</name>
<evidence type="ECO:0000313" key="3">
    <source>
        <dbReference type="EMBL" id="EFO83681.1"/>
    </source>
</evidence>
<dbReference type="HOGENOM" id="CLU_1120955_0_0_1"/>
<evidence type="ECO:0000256" key="1">
    <source>
        <dbReference type="SAM" id="MobiDB-lite"/>
    </source>
</evidence>
<keyword evidence="2" id="KW-0732">Signal</keyword>
<dbReference type="InParanoid" id="E3LWE3"/>
<dbReference type="EMBL" id="DS268417">
    <property type="protein sequence ID" value="EFO83681.1"/>
    <property type="molecule type" value="Genomic_DNA"/>
</dbReference>
<proteinExistence type="predicted"/>
<reference evidence="3" key="1">
    <citation type="submission" date="2007-07" db="EMBL/GenBank/DDBJ databases">
        <title>PCAP assembly of the Caenorhabditis remanei genome.</title>
        <authorList>
            <consortium name="The Caenorhabditis remanei Sequencing Consortium"/>
            <person name="Wilson R.K."/>
        </authorList>
    </citation>
    <scope>NUCLEOTIDE SEQUENCE [LARGE SCALE GENOMIC DNA]</scope>
    <source>
        <strain evidence="3">PB4641</strain>
    </source>
</reference>
<organism evidence="4">
    <name type="scientific">Caenorhabditis remanei</name>
    <name type="common">Caenorhabditis vulgaris</name>
    <dbReference type="NCBI Taxonomy" id="31234"/>
    <lineage>
        <taxon>Eukaryota</taxon>
        <taxon>Metazoa</taxon>
        <taxon>Ecdysozoa</taxon>
        <taxon>Nematoda</taxon>
        <taxon>Chromadorea</taxon>
        <taxon>Rhabditida</taxon>
        <taxon>Rhabditina</taxon>
        <taxon>Rhabditomorpha</taxon>
        <taxon>Rhabditoidea</taxon>
        <taxon>Rhabditidae</taxon>
        <taxon>Peloderinae</taxon>
        <taxon>Caenorhabditis</taxon>
    </lineage>
</organism>
<evidence type="ECO:0000256" key="2">
    <source>
        <dbReference type="SAM" id="SignalP"/>
    </source>
</evidence>
<keyword evidence="4" id="KW-1185">Reference proteome</keyword>
<dbReference type="OrthoDB" id="5839305at2759"/>
<protein>
    <submittedName>
        <fullName evidence="3">Uncharacterized protein</fullName>
    </submittedName>
</protein>
<dbReference type="eggNOG" id="ENOG502SX7X">
    <property type="taxonomic scope" value="Eukaryota"/>
</dbReference>
<dbReference type="OMA" id="DSMRIDR"/>
<dbReference type="Proteomes" id="UP000008281">
    <property type="component" value="Unassembled WGS sequence"/>
</dbReference>
<feature type="signal peptide" evidence="2">
    <location>
        <begin position="1"/>
        <end position="20"/>
    </location>
</feature>
<dbReference type="FunCoup" id="E3LWE3">
    <property type="interactions" value="202"/>
</dbReference>
<feature type="chain" id="PRO_5003175533" evidence="2">
    <location>
        <begin position="21"/>
        <end position="297"/>
    </location>
</feature>
<evidence type="ECO:0000313" key="4">
    <source>
        <dbReference type="Proteomes" id="UP000008281"/>
    </source>
</evidence>